<dbReference type="InterPro" id="IPR023214">
    <property type="entry name" value="HAD_sf"/>
</dbReference>
<dbReference type="SUPFAM" id="SSF56784">
    <property type="entry name" value="HAD-like"/>
    <property type="match status" value="1"/>
</dbReference>
<feature type="region of interest" description="Disordered" evidence="15">
    <location>
        <begin position="1"/>
        <end position="122"/>
    </location>
</feature>
<dbReference type="InterPro" id="IPR011947">
    <property type="entry name" value="FCP1_euk"/>
</dbReference>
<evidence type="ECO:0000256" key="5">
    <source>
        <dbReference type="ARBA" id="ARBA00022491"/>
    </source>
</evidence>
<accession>A0ABD1ZLX1</accession>
<protein>
    <recommendedName>
        <fullName evidence="4">protein-serine/threonine phosphatase</fullName>
        <ecNumber evidence="4">3.1.3.16</ecNumber>
    </recommendedName>
</protein>
<feature type="compositionally biased region" description="Basic and acidic residues" evidence="15">
    <location>
        <begin position="933"/>
        <end position="972"/>
    </location>
</feature>
<dbReference type="Gene3D" id="3.40.50.10190">
    <property type="entry name" value="BRCT domain"/>
    <property type="match status" value="1"/>
</dbReference>
<feature type="compositionally biased region" description="Acidic residues" evidence="15">
    <location>
        <begin position="11"/>
        <end position="27"/>
    </location>
</feature>
<proteinExistence type="predicted"/>
<feature type="region of interest" description="Disordered" evidence="15">
    <location>
        <begin position="357"/>
        <end position="391"/>
    </location>
</feature>
<dbReference type="EMBL" id="JBHFFA010000001">
    <property type="protein sequence ID" value="KAL2652368.1"/>
    <property type="molecule type" value="Genomic_DNA"/>
</dbReference>
<feature type="region of interest" description="Disordered" evidence="15">
    <location>
        <begin position="640"/>
        <end position="712"/>
    </location>
</feature>
<dbReference type="PROSITE" id="PS50172">
    <property type="entry name" value="BRCT"/>
    <property type="match status" value="1"/>
</dbReference>
<feature type="compositionally biased region" description="Polar residues" evidence="15">
    <location>
        <begin position="640"/>
        <end position="665"/>
    </location>
</feature>
<dbReference type="GO" id="GO:0046872">
    <property type="term" value="F:metal ion binding"/>
    <property type="evidence" value="ECO:0007669"/>
    <property type="project" value="UniProtKB-KW"/>
</dbReference>
<comment type="cofactor">
    <cofactor evidence="1">
        <name>Mn(2+)</name>
        <dbReference type="ChEBI" id="CHEBI:29035"/>
    </cofactor>
</comment>
<dbReference type="FunFam" id="3.40.50.10190:FF:000014">
    <property type="entry name" value="RNA polymerase II C-terminal domain phosphatase-like 3"/>
    <property type="match status" value="1"/>
</dbReference>
<feature type="region of interest" description="Disordered" evidence="15">
    <location>
        <begin position="1155"/>
        <end position="1240"/>
    </location>
</feature>
<feature type="compositionally biased region" description="Basic and acidic residues" evidence="15">
    <location>
        <begin position="679"/>
        <end position="689"/>
    </location>
</feature>
<feature type="compositionally biased region" description="Acidic residues" evidence="15">
    <location>
        <begin position="243"/>
        <end position="257"/>
    </location>
</feature>
<evidence type="ECO:0000256" key="3">
    <source>
        <dbReference type="ARBA" id="ARBA00004123"/>
    </source>
</evidence>
<dbReference type="PANTHER" id="PTHR23081">
    <property type="entry name" value="RNA POLYMERASE II CTD PHOSPHATASE"/>
    <property type="match status" value="1"/>
</dbReference>
<dbReference type="InterPro" id="IPR001357">
    <property type="entry name" value="BRCT_dom"/>
</dbReference>
<evidence type="ECO:0000256" key="9">
    <source>
        <dbReference type="ARBA" id="ARBA00023015"/>
    </source>
</evidence>
<feature type="compositionally biased region" description="Acidic residues" evidence="15">
    <location>
        <begin position="44"/>
        <end position="54"/>
    </location>
</feature>
<keyword evidence="8" id="KW-0694">RNA-binding</keyword>
<organism evidence="18 19">
    <name type="scientific">Riccia fluitans</name>
    <dbReference type="NCBI Taxonomy" id="41844"/>
    <lineage>
        <taxon>Eukaryota</taxon>
        <taxon>Viridiplantae</taxon>
        <taxon>Streptophyta</taxon>
        <taxon>Embryophyta</taxon>
        <taxon>Marchantiophyta</taxon>
        <taxon>Marchantiopsida</taxon>
        <taxon>Marchantiidae</taxon>
        <taxon>Marchantiales</taxon>
        <taxon>Ricciaceae</taxon>
        <taxon>Riccia</taxon>
    </lineage>
</organism>
<dbReference type="PROSITE" id="PS50969">
    <property type="entry name" value="FCP1"/>
    <property type="match status" value="1"/>
</dbReference>
<sequence length="1597" mass="177792">MAEAERNSRDQEEEEEHEEGEISDEEPQPPVSPSAELESNGGEDGLDVEDVAEEIDQRRDVSFMHMKVSLDDFMRKRIPNGDSRKRSDSFRNDVRDDGDLDENGFERKSWSEEKSPWRRDGSSFANGAYGSNLYNFAWAQAVSGRPSFSSAGSPEEERTSGSATGFRDWPADNRGRDFNREMEQYRRVRSNSSDEREDLSPVDSGKGILAGRLGRMRSLDKETWGSSEQRFISSGRLVRVEREDEEDSREYEDDDDDRSAMLGVCYEDRSKRLDGIGRHDEISERSKASPEGTATIDENDDSDREEGELEEGEIELPPEQPSSAKEIPDLDRQASKFNAENSAHRFVKEKYLSKLDARSLSRQYPRSQNDDYPSRRSRQPKSEEYERGRRLASAAKMVKNVTVKDAQKSFTDVCERLQKALRILDELYVLRPAAQQEGRQEPPPRDVSSLARQTFAGIRAVYAVRNTASGREQERDKNMFPRLLELAYSYRQKLFTVKQARELEVMMQTMANAGRYSRDTGEKAQYPRDQQILNVSKKTKEKDTKQRDPLVTSFPTTKQQGITKTDETNVAGRLLSLVDAKQAEEAAAIAAAALAYARSSAAARSSSVFGNSMSDRPGGSSAGGVGVWGWYPENTSQVHYSDSASNGSRMDTSYHSSASRYQQWNEGEHRPAKTIGDPSLHEGTVEGRTQRANKPVVSSPPESLNQPAGYQRPDNTYVMLEEDWEALSPPGAGTSGYITSTVGLPPQPAMKDESTVGKVWPGSFPQYPKNVGVTRLYSSDRLPSPTPDEEEEDDLGVLRPSFKDVPKVSSLPDSSKAPPQPSLALERPHFTKSLPALDLNLIRSQTLDSSLPPKVSISLTDITMLPSPTRPLPVEPVTTLPFPGKSFFVPPNSRDPRRRPQHLSVDYDRDFGSRVNFAEKPTQEGGSVGGVEMSRKRALPEAEGKDDNGVEKRQKILVEGDKPEDNGQERRHTGGWLDDNVATPVPGTEEGPVEMEVDEVLSAKVQENTGSALSSSANANGEERQEGIQQDLSSSLNAVKKQKTDLSQQASVEAILDIGQRRMKPRDPRRLLLEYNVNRADTSLDGGDAETAADTNRATEVILTPILLPSKSTLDDQILPARNHRDGFAALQVSTSSATGPQMMEKLTDQVGRIDAGPSVAQSSPALPSIGPQPASVAETPQMSSSKVPGETKATSANLRVEGPGSGLLKETDLQIQQAPSLETGPRKPKGSPGQWGASQVHPGLEKILEELPEEERLAVQQERERRMEEQDRMFSAGKLCLVLDLDHTLLNSAKFSEIEPEWEHRLRIAEAAERSRTNRDPLERRELYRFPHMSMWTKLRPGIWKFLARASQLFELHVYTMGNKVYATEMAKLLDPTGTLFEGRVISKGDDGDGDDMLPKSKDLDGVLGMESAVIIIDDSARVWPHHSQNLIVVERYMYFPCSRRQFGLAGPSLLEVGHDERETDGMIASVLAVIDRIHKSFFENQRLREVDVRDILAAEQRHVLAGCKVVFSRIFPVGEAQPHLHPLWRTAEQFGAICTTKIDDDVTHVVALSPGTDKVNWALSTGRFVVRPAWIEASSILYRRANERDFSVPSQ</sequence>
<feature type="region of interest" description="Disordered" evidence="15">
    <location>
        <begin position="144"/>
        <end position="343"/>
    </location>
</feature>
<dbReference type="PANTHER" id="PTHR23081:SF2">
    <property type="entry name" value="RNA POLYMERASE II C-TERMINAL DOMAIN PHOSPHATASE-LIKE 3"/>
    <property type="match status" value="1"/>
</dbReference>
<keyword evidence="10" id="KW-0804">Transcription</keyword>
<dbReference type="SMART" id="SM00292">
    <property type="entry name" value="BRCT"/>
    <property type="match status" value="1"/>
</dbReference>
<feature type="compositionally biased region" description="Basic and acidic residues" evidence="15">
    <location>
        <begin position="169"/>
        <end position="186"/>
    </location>
</feature>
<dbReference type="GO" id="GO:0009651">
    <property type="term" value="P:response to salt stress"/>
    <property type="evidence" value="ECO:0007669"/>
    <property type="project" value="UniProtKB-ARBA"/>
</dbReference>
<comment type="cofactor">
    <cofactor evidence="2">
        <name>Mg(2+)</name>
        <dbReference type="ChEBI" id="CHEBI:18420"/>
    </cofactor>
</comment>
<feature type="region of interest" description="Disordered" evidence="15">
    <location>
        <begin position="778"/>
        <end position="828"/>
    </location>
</feature>
<evidence type="ECO:0000256" key="1">
    <source>
        <dbReference type="ARBA" id="ARBA00001936"/>
    </source>
</evidence>
<evidence type="ECO:0000259" key="17">
    <source>
        <dbReference type="PROSITE" id="PS50969"/>
    </source>
</evidence>
<dbReference type="InterPro" id="IPR036420">
    <property type="entry name" value="BRCT_dom_sf"/>
</dbReference>
<evidence type="ECO:0000256" key="14">
    <source>
        <dbReference type="ARBA" id="ARBA00063107"/>
    </source>
</evidence>
<dbReference type="InterPro" id="IPR036412">
    <property type="entry name" value="HAD-like_sf"/>
</dbReference>
<comment type="subcellular location">
    <subcellularLocation>
        <location evidence="3">Nucleus</location>
    </subcellularLocation>
</comment>
<comment type="caution">
    <text evidence="18">The sequence shown here is derived from an EMBL/GenBank/DDBJ whole genome shotgun (WGS) entry which is preliminary data.</text>
</comment>
<dbReference type="Pfam" id="PF00533">
    <property type="entry name" value="BRCT"/>
    <property type="match status" value="1"/>
</dbReference>
<keyword evidence="9" id="KW-0805">Transcription regulation</keyword>
<dbReference type="InterPro" id="IPR039189">
    <property type="entry name" value="Fcp1"/>
</dbReference>
<dbReference type="CDD" id="cd07521">
    <property type="entry name" value="HAD_FCP1-like"/>
    <property type="match status" value="1"/>
</dbReference>
<dbReference type="Pfam" id="PF25505">
    <property type="entry name" value="ARM_CPL3"/>
    <property type="match status" value="1"/>
</dbReference>
<feature type="compositionally biased region" description="Polar residues" evidence="15">
    <location>
        <begin position="1179"/>
        <end position="1198"/>
    </location>
</feature>
<gene>
    <name evidence="18" type="ORF">R1flu_020496</name>
</gene>
<evidence type="ECO:0000313" key="18">
    <source>
        <dbReference type="EMBL" id="KAL2652368.1"/>
    </source>
</evidence>
<evidence type="ECO:0000256" key="10">
    <source>
        <dbReference type="ARBA" id="ARBA00023163"/>
    </source>
</evidence>
<dbReference type="EC" id="3.1.3.16" evidence="4"/>
<feature type="compositionally biased region" description="Basic and acidic residues" evidence="15">
    <location>
        <begin position="104"/>
        <end position="121"/>
    </location>
</feature>
<dbReference type="SUPFAM" id="SSF52113">
    <property type="entry name" value="BRCT domain"/>
    <property type="match status" value="1"/>
</dbReference>
<keyword evidence="11" id="KW-0539">Nucleus</keyword>
<keyword evidence="6" id="KW-0479">Metal-binding</keyword>
<dbReference type="NCBIfam" id="TIGR02250">
    <property type="entry name" value="FCP1_euk"/>
    <property type="match status" value="1"/>
</dbReference>
<feature type="region of interest" description="Disordered" evidence="15">
    <location>
        <begin position="886"/>
        <end position="991"/>
    </location>
</feature>
<keyword evidence="7" id="KW-0378">Hydrolase</keyword>
<dbReference type="InterPro" id="IPR004274">
    <property type="entry name" value="FCP1_dom"/>
</dbReference>
<dbReference type="FunFam" id="3.40.50.1000:FF:000098">
    <property type="entry name" value="RNA polymerase II C-terminal domain phosphatase-like 3"/>
    <property type="match status" value="1"/>
</dbReference>
<evidence type="ECO:0000313" key="19">
    <source>
        <dbReference type="Proteomes" id="UP001605036"/>
    </source>
</evidence>
<feature type="compositionally biased region" description="Basic and acidic residues" evidence="15">
    <location>
        <begin position="1"/>
        <end position="10"/>
    </location>
</feature>
<evidence type="ECO:0000256" key="15">
    <source>
        <dbReference type="SAM" id="MobiDB-lite"/>
    </source>
</evidence>
<evidence type="ECO:0000256" key="2">
    <source>
        <dbReference type="ARBA" id="ARBA00001946"/>
    </source>
</evidence>
<dbReference type="InterPro" id="IPR057473">
    <property type="entry name" value="ARM_CPL3"/>
</dbReference>
<feature type="compositionally biased region" description="Low complexity" evidence="15">
    <location>
        <begin position="1011"/>
        <end position="1020"/>
    </location>
</feature>
<name>A0ABD1ZLX1_9MARC</name>
<evidence type="ECO:0000256" key="11">
    <source>
        <dbReference type="ARBA" id="ARBA00023242"/>
    </source>
</evidence>
<feature type="region of interest" description="Disordered" evidence="15">
    <location>
        <begin position="1008"/>
        <end position="1031"/>
    </location>
</feature>
<feature type="compositionally biased region" description="Acidic residues" evidence="15">
    <location>
        <begin position="297"/>
        <end position="316"/>
    </location>
</feature>
<feature type="compositionally biased region" description="Basic and acidic residues" evidence="15">
    <location>
        <begin position="266"/>
        <end position="288"/>
    </location>
</feature>
<reference evidence="18 19" key="1">
    <citation type="submission" date="2024-09" db="EMBL/GenBank/DDBJ databases">
        <title>Chromosome-scale assembly of Riccia fluitans.</title>
        <authorList>
            <person name="Paukszto L."/>
            <person name="Sawicki J."/>
            <person name="Karawczyk K."/>
            <person name="Piernik-Szablinska J."/>
            <person name="Szczecinska M."/>
            <person name="Mazdziarz M."/>
        </authorList>
    </citation>
    <scope>NUCLEOTIDE SEQUENCE [LARGE SCALE GENOMIC DNA]</scope>
    <source>
        <strain evidence="18">Rf_01</strain>
        <tissue evidence="18">Aerial parts of the thallus</tissue>
    </source>
</reference>
<dbReference type="GO" id="GO:0003723">
    <property type="term" value="F:RNA binding"/>
    <property type="evidence" value="ECO:0007669"/>
    <property type="project" value="UniProtKB-KW"/>
</dbReference>
<dbReference type="Proteomes" id="UP001605036">
    <property type="component" value="Unassembled WGS sequence"/>
</dbReference>
<feature type="compositionally biased region" description="Basic and acidic residues" evidence="15">
    <location>
        <begin position="82"/>
        <end position="97"/>
    </location>
</feature>
<dbReference type="SMART" id="SM00577">
    <property type="entry name" value="CPDc"/>
    <property type="match status" value="1"/>
</dbReference>
<feature type="domain" description="FCP1 homology" evidence="17">
    <location>
        <begin position="1275"/>
        <end position="1458"/>
    </location>
</feature>
<feature type="compositionally biased region" description="Basic and acidic residues" evidence="15">
    <location>
        <begin position="368"/>
        <end position="389"/>
    </location>
</feature>
<evidence type="ECO:0000256" key="12">
    <source>
        <dbReference type="ARBA" id="ARBA00047761"/>
    </source>
</evidence>
<evidence type="ECO:0000256" key="7">
    <source>
        <dbReference type="ARBA" id="ARBA00022801"/>
    </source>
</evidence>
<dbReference type="GO" id="GO:0004722">
    <property type="term" value="F:protein serine/threonine phosphatase activity"/>
    <property type="evidence" value="ECO:0007669"/>
    <property type="project" value="UniProtKB-EC"/>
</dbReference>
<evidence type="ECO:0000256" key="8">
    <source>
        <dbReference type="ARBA" id="ARBA00022884"/>
    </source>
</evidence>
<dbReference type="CDD" id="cd17729">
    <property type="entry name" value="BRCT_CTDP1"/>
    <property type="match status" value="1"/>
</dbReference>
<comment type="catalytic activity">
    <reaction evidence="13">
        <text>O-phospho-L-threonyl-[protein] + H2O = L-threonyl-[protein] + phosphate</text>
        <dbReference type="Rhea" id="RHEA:47004"/>
        <dbReference type="Rhea" id="RHEA-COMP:11060"/>
        <dbReference type="Rhea" id="RHEA-COMP:11605"/>
        <dbReference type="ChEBI" id="CHEBI:15377"/>
        <dbReference type="ChEBI" id="CHEBI:30013"/>
        <dbReference type="ChEBI" id="CHEBI:43474"/>
        <dbReference type="ChEBI" id="CHEBI:61977"/>
        <dbReference type="EC" id="3.1.3.16"/>
    </reaction>
</comment>
<comment type="subunit">
    <text evidence="14">Interacts with RAP74.</text>
</comment>
<keyword evidence="5" id="KW-0678">Repressor</keyword>
<evidence type="ECO:0000259" key="16">
    <source>
        <dbReference type="PROSITE" id="PS50172"/>
    </source>
</evidence>
<evidence type="ECO:0000256" key="13">
    <source>
        <dbReference type="ARBA" id="ARBA00048336"/>
    </source>
</evidence>
<dbReference type="Gene3D" id="3.40.50.1000">
    <property type="entry name" value="HAD superfamily/HAD-like"/>
    <property type="match status" value="1"/>
</dbReference>
<evidence type="ECO:0000256" key="4">
    <source>
        <dbReference type="ARBA" id="ARBA00013081"/>
    </source>
</evidence>
<evidence type="ECO:0000256" key="6">
    <source>
        <dbReference type="ARBA" id="ARBA00022723"/>
    </source>
</evidence>
<dbReference type="Pfam" id="PF03031">
    <property type="entry name" value="NIF"/>
    <property type="match status" value="1"/>
</dbReference>
<dbReference type="GO" id="GO:0005634">
    <property type="term" value="C:nucleus"/>
    <property type="evidence" value="ECO:0007669"/>
    <property type="project" value="UniProtKB-SubCell"/>
</dbReference>
<feature type="domain" description="BRCT" evidence="16">
    <location>
        <begin position="1501"/>
        <end position="1594"/>
    </location>
</feature>
<comment type="catalytic activity">
    <reaction evidence="12">
        <text>O-phospho-L-seryl-[protein] + H2O = L-seryl-[protein] + phosphate</text>
        <dbReference type="Rhea" id="RHEA:20629"/>
        <dbReference type="Rhea" id="RHEA-COMP:9863"/>
        <dbReference type="Rhea" id="RHEA-COMP:11604"/>
        <dbReference type="ChEBI" id="CHEBI:15377"/>
        <dbReference type="ChEBI" id="CHEBI:29999"/>
        <dbReference type="ChEBI" id="CHEBI:43474"/>
        <dbReference type="ChEBI" id="CHEBI:83421"/>
        <dbReference type="EC" id="3.1.3.16"/>
    </reaction>
</comment>
<feature type="compositionally biased region" description="Basic and acidic residues" evidence="15">
    <location>
        <begin position="55"/>
        <end position="75"/>
    </location>
</feature>
<keyword evidence="19" id="KW-1185">Reference proteome</keyword>